<dbReference type="PROSITE" id="PS00622">
    <property type="entry name" value="HTH_LUXR_1"/>
    <property type="match status" value="1"/>
</dbReference>
<evidence type="ECO:0000256" key="2">
    <source>
        <dbReference type="ARBA" id="ARBA00023015"/>
    </source>
</evidence>
<dbReference type="RefSeq" id="WP_046330786.1">
    <property type="nucleotide sequence ID" value="NZ_CP007501.1"/>
</dbReference>
<dbReference type="SMART" id="SM00421">
    <property type="entry name" value="HTH_LUXR"/>
    <property type="match status" value="1"/>
</dbReference>
<dbReference type="InterPro" id="IPR011006">
    <property type="entry name" value="CheY-like_superfamily"/>
</dbReference>
<dbReference type="GO" id="GO:0006355">
    <property type="term" value="P:regulation of DNA-templated transcription"/>
    <property type="evidence" value="ECO:0007669"/>
    <property type="project" value="InterPro"/>
</dbReference>
<dbReference type="CDD" id="cd17535">
    <property type="entry name" value="REC_NarL-like"/>
    <property type="match status" value="1"/>
</dbReference>
<evidence type="ECO:0000256" key="3">
    <source>
        <dbReference type="ARBA" id="ARBA00023125"/>
    </source>
</evidence>
<evidence type="ECO:0000259" key="6">
    <source>
        <dbReference type="PROSITE" id="PS50043"/>
    </source>
</evidence>
<feature type="modified residue" description="4-aspartylphosphate" evidence="5">
    <location>
        <position position="55"/>
    </location>
</feature>
<evidence type="ECO:0000313" key="9">
    <source>
        <dbReference type="Proteomes" id="UP000061135"/>
    </source>
</evidence>
<dbReference type="InterPro" id="IPR058245">
    <property type="entry name" value="NreC/VraR/RcsB-like_REC"/>
</dbReference>
<reference evidence="8 9" key="1">
    <citation type="submission" date="2014-03" db="EMBL/GenBank/DDBJ databases">
        <title>Genome of Polynucleobacter strain MWH-MoK4.</title>
        <authorList>
            <person name="Hahn M.W."/>
        </authorList>
    </citation>
    <scope>NUCLEOTIDE SEQUENCE [LARGE SCALE GENOMIC DNA]</scope>
    <source>
        <strain evidence="8 9">MWH-MoK4</strain>
    </source>
</reference>
<dbReference type="PROSITE" id="PS50043">
    <property type="entry name" value="HTH_LUXR_2"/>
    <property type="match status" value="1"/>
</dbReference>
<keyword evidence="1 5" id="KW-0597">Phosphoprotein</keyword>
<dbReference type="SUPFAM" id="SSF46894">
    <property type="entry name" value="C-terminal effector domain of the bipartite response regulators"/>
    <property type="match status" value="1"/>
</dbReference>
<dbReference type="HOGENOM" id="CLU_000445_90_1_4"/>
<evidence type="ECO:0000256" key="1">
    <source>
        <dbReference type="ARBA" id="ARBA00022553"/>
    </source>
</evidence>
<dbReference type="STRING" id="1835254.CL55_00017900"/>
<sequence length="207" mass="22990">MRKRVMLVDDHPAMLMALKSMLQDQLLFEIAGQAQHGEECLRSIKEVNPNMVILDLDMPKTDGFDVIRRIGLMHPEVRILVLSSLDEAVYGGRVRSLGAHGFVNKTAGADVILAACVAISQGYTFFTHGKNGNTSLSDNDKLALISDRELQVMKYLGKGNTNQQISDLLHISNKTVATYKTRVFDKLGINNIADLILFCRMNNIIES</sequence>
<dbReference type="PANTHER" id="PTHR43214">
    <property type="entry name" value="TWO-COMPONENT RESPONSE REGULATOR"/>
    <property type="match status" value="1"/>
</dbReference>
<dbReference type="PRINTS" id="PR00038">
    <property type="entry name" value="HTHLUXR"/>
</dbReference>
<keyword evidence="9" id="KW-1185">Reference proteome</keyword>
<evidence type="ECO:0000256" key="4">
    <source>
        <dbReference type="ARBA" id="ARBA00023163"/>
    </source>
</evidence>
<keyword evidence="2" id="KW-0805">Transcription regulation</keyword>
<dbReference type="GO" id="GO:0003677">
    <property type="term" value="F:DNA binding"/>
    <property type="evidence" value="ECO:0007669"/>
    <property type="project" value="UniProtKB-KW"/>
</dbReference>
<name>A0A0E3V277_9BURK</name>
<dbReference type="SMART" id="SM00448">
    <property type="entry name" value="REC"/>
    <property type="match status" value="1"/>
</dbReference>
<proteinExistence type="predicted"/>
<dbReference type="InterPro" id="IPR001789">
    <property type="entry name" value="Sig_transdc_resp-reg_receiver"/>
</dbReference>
<feature type="domain" description="HTH luxR-type" evidence="6">
    <location>
        <begin position="138"/>
        <end position="203"/>
    </location>
</feature>
<feature type="domain" description="Response regulatory" evidence="7">
    <location>
        <begin position="4"/>
        <end position="120"/>
    </location>
</feature>
<dbReference type="Proteomes" id="UP000061135">
    <property type="component" value="Chromosome"/>
</dbReference>
<dbReference type="CDD" id="cd06170">
    <property type="entry name" value="LuxR_C_like"/>
    <property type="match status" value="1"/>
</dbReference>
<dbReference type="OrthoDB" id="8585266at2"/>
<accession>A0A0E3V277</accession>
<dbReference type="InterPro" id="IPR000792">
    <property type="entry name" value="Tscrpt_reg_LuxR_C"/>
</dbReference>
<evidence type="ECO:0000259" key="7">
    <source>
        <dbReference type="PROSITE" id="PS50110"/>
    </source>
</evidence>
<dbReference type="PROSITE" id="PS50110">
    <property type="entry name" value="RESPONSE_REGULATORY"/>
    <property type="match status" value="1"/>
</dbReference>
<keyword evidence="3 8" id="KW-0238">DNA-binding</keyword>
<dbReference type="GO" id="GO:0000160">
    <property type="term" value="P:phosphorelay signal transduction system"/>
    <property type="evidence" value="ECO:0007669"/>
    <property type="project" value="InterPro"/>
</dbReference>
<dbReference type="KEGG" id="pdq:CL55_00017900"/>
<dbReference type="Pfam" id="PF00196">
    <property type="entry name" value="GerE"/>
    <property type="match status" value="1"/>
</dbReference>
<dbReference type="Gene3D" id="3.40.50.2300">
    <property type="match status" value="1"/>
</dbReference>
<dbReference type="SUPFAM" id="SSF52172">
    <property type="entry name" value="CheY-like"/>
    <property type="match status" value="1"/>
</dbReference>
<dbReference type="InterPro" id="IPR016032">
    <property type="entry name" value="Sig_transdc_resp-reg_C-effctor"/>
</dbReference>
<evidence type="ECO:0000256" key="5">
    <source>
        <dbReference type="PROSITE-ProRule" id="PRU00169"/>
    </source>
</evidence>
<dbReference type="PANTHER" id="PTHR43214:SF41">
    <property type="entry name" value="NITRATE_NITRITE RESPONSE REGULATOR PROTEIN NARP"/>
    <property type="match status" value="1"/>
</dbReference>
<dbReference type="EMBL" id="CP007501">
    <property type="protein sequence ID" value="AKD26123.1"/>
    <property type="molecule type" value="Genomic_DNA"/>
</dbReference>
<gene>
    <name evidence="8" type="ORF">CL55_00017900</name>
</gene>
<keyword evidence="4" id="KW-0804">Transcription</keyword>
<protein>
    <submittedName>
        <fullName evidence="8">Response regulator containing a CheY-like receiver domain and an HTH DNA-binding domain</fullName>
    </submittedName>
</protein>
<dbReference type="InterPro" id="IPR039420">
    <property type="entry name" value="WalR-like"/>
</dbReference>
<dbReference type="AlphaFoldDB" id="A0A0E3V277"/>
<dbReference type="PATRIC" id="fig|576611.7.peg.1818"/>
<dbReference type="Pfam" id="PF00072">
    <property type="entry name" value="Response_reg"/>
    <property type="match status" value="1"/>
</dbReference>
<organism evidence="8 9">
    <name type="scientific">Polynucleobacter duraquae</name>
    <dbReference type="NCBI Taxonomy" id="1835254"/>
    <lineage>
        <taxon>Bacteria</taxon>
        <taxon>Pseudomonadati</taxon>
        <taxon>Pseudomonadota</taxon>
        <taxon>Betaproteobacteria</taxon>
        <taxon>Burkholderiales</taxon>
        <taxon>Burkholderiaceae</taxon>
        <taxon>Polynucleobacter</taxon>
    </lineage>
</organism>
<evidence type="ECO:0000313" key="8">
    <source>
        <dbReference type="EMBL" id="AKD26123.1"/>
    </source>
</evidence>